<dbReference type="Pfam" id="PF02732">
    <property type="entry name" value="ERCC4"/>
    <property type="match status" value="1"/>
</dbReference>
<dbReference type="RefSeq" id="WP_213542725.1">
    <property type="nucleotide sequence ID" value="NZ_AP023420.1"/>
</dbReference>
<dbReference type="EMBL" id="AP023420">
    <property type="protein sequence ID" value="BCK83474.1"/>
    <property type="molecule type" value="Genomic_DNA"/>
</dbReference>
<dbReference type="InterPro" id="IPR011335">
    <property type="entry name" value="Restrct_endonuc-II-like"/>
</dbReference>
<keyword evidence="3" id="KW-1185">Reference proteome</keyword>
<evidence type="ECO:0000259" key="1">
    <source>
        <dbReference type="SMART" id="SM00891"/>
    </source>
</evidence>
<sequence>MLTHYTDAEIKQKLKELVVIADSREQVNDHLITWLDKNHIQHKSRALETGDYSAMLGDTTFEDEVAFERKANLDEIAGNFTTGRERFEREMIRAKARGMKLFLVVENATWTDIFLHNYRSRLEPKSLFASLMSWQAEYNLTVIFCKPSETAQIMYSTLYYWVRDRLKRG</sequence>
<feature type="domain" description="ERCC4" evidence="1">
    <location>
        <begin position="18"/>
        <end position="109"/>
    </location>
</feature>
<organism evidence="2 3">
    <name type="scientific">Pusillibacter faecalis</name>
    <dbReference type="NCBI Taxonomy" id="2714358"/>
    <lineage>
        <taxon>Bacteria</taxon>
        <taxon>Bacillati</taxon>
        <taxon>Bacillota</taxon>
        <taxon>Clostridia</taxon>
        <taxon>Eubacteriales</taxon>
        <taxon>Oscillospiraceae</taxon>
        <taxon>Pusillibacter</taxon>
    </lineage>
</organism>
<proteinExistence type="predicted"/>
<name>A0A810Q663_9FIRM</name>
<accession>A0A810Q663</accession>
<dbReference type="AlphaFoldDB" id="A0A810Q663"/>
<dbReference type="GO" id="GO:0006259">
    <property type="term" value="P:DNA metabolic process"/>
    <property type="evidence" value="ECO:0007669"/>
    <property type="project" value="UniProtKB-ARBA"/>
</dbReference>
<dbReference type="SUPFAM" id="SSF52980">
    <property type="entry name" value="Restriction endonuclease-like"/>
    <property type="match status" value="1"/>
</dbReference>
<dbReference type="Gene3D" id="3.40.50.10130">
    <property type="match status" value="1"/>
</dbReference>
<evidence type="ECO:0000313" key="3">
    <source>
        <dbReference type="Proteomes" id="UP000679848"/>
    </source>
</evidence>
<dbReference type="SMART" id="SM00891">
    <property type="entry name" value="ERCC4"/>
    <property type="match status" value="1"/>
</dbReference>
<dbReference type="InterPro" id="IPR006166">
    <property type="entry name" value="ERCC4_domain"/>
</dbReference>
<gene>
    <name evidence="2" type="ORF">MM59RIKEN_07930</name>
</gene>
<reference evidence="2" key="1">
    <citation type="submission" date="2020-09" db="EMBL/GenBank/DDBJ databases">
        <title>New species isolated from human feces.</title>
        <authorList>
            <person name="Kitahara M."/>
            <person name="Shigeno Y."/>
            <person name="Shime M."/>
            <person name="Matsumoto Y."/>
            <person name="Nakamura S."/>
            <person name="Motooka D."/>
            <person name="Fukuoka S."/>
            <person name="Nishikawa H."/>
            <person name="Benno Y."/>
        </authorList>
    </citation>
    <scope>NUCLEOTIDE SEQUENCE</scope>
    <source>
        <strain evidence="2">MM59</strain>
    </source>
</reference>
<dbReference type="GO" id="GO:0003677">
    <property type="term" value="F:DNA binding"/>
    <property type="evidence" value="ECO:0007669"/>
    <property type="project" value="InterPro"/>
</dbReference>
<dbReference type="GO" id="GO:0004518">
    <property type="term" value="F:nuclease activity"/>
    <property type="evidence" value="ECO:0007669"/>
    <property type="project" value="InterPro"/>
</dbReference>
<dbReference type="KEGG" id="pfaa:MM59RIKEN_07930"/>
<protein>
    <recommendedName>
        <fullName evidence="1">ERCC4 domain-containing protein</fullName>
    </recommendedName>
</protein>
<dbReference type="Proteomes" id="UP000679848">
    <property type="component" value="Chromosome"/>
</dbReference>
<evidence type="ECO:0000313" key="2">
    <source>
        <dbReference type="EMBL" id="BCK83474.1"/>
    </source>
</evidence>